<dbReference type="CDD" id="cd20070">
    <property type="entry name" value="5TM_YidC_Alb3"/>
    <property type="match status" value="1"/>
</dbReference>
<feature type="transmembrane region" description="Helical" evidence="18">
    <location>
        <begin position="7"/>
        <end position="28"/>
    </location>
</feature>
<evidence type="ECO:0000313" key="20">
    <source>
        <dbReference type="EMBL" id="USR79416.1"/>
    </source>
</evidence>
<sequence length="381" mass="42997">MDTILFPIKWVISWIMYGIHTVLTTLGMSTGSGAAWVLSIVGLTIVIRFLSIPLFNKQIRAMRMGQELQPEIQKLQKKYKGRTDAVSRQRQQEEITALYKEHGTSPFASCFPALIQMPIFFSLFRILNNVNIISQGGEGIGAVDQQVATEIANSTLFGAPLSSSLGTASAYDLTTNVRVVAVILIVLMMATLFYSQKMIMTKNMPESSQDPDNPAYKMQKTMLYGMPIIYVFTGFAFQVGVLVYWLTSNFWNIGQQYWLITYNPTPGSPAYKKRQAKIRAKRIAAGLPPEEEPAEPVQPRIQPLGKERSKKAGGKKIPAQLQAEETTEKTTSSEIRGLDGLTDEERAQKRYERRMAERQRANEKKKARQQKAKQNKKNRNF</sequence>
<dbReference type="RefSeq" id="WP_252673286.1">
    <property type="nucleotide sequence ID" value="NZ_CP099547.1"/>
</dbReference>
<evidence type="ECO:0000256" key="12">
    <source>
        <dbReference type="ARBA" id="ARBA00026028"/>
    </source>
</evidence>
<protein>
    <recommendedName>
        <fullName evidence="3">Membrane protein insertase YidC</fullName>
    </recommendedName>
    <alternativeName>
        <fullName evidence="15">Foldase YidC</fullName>
    </alternativeName>
    <alternativeName>
        <fullName evidence="14">Membrane integrase YidC</fullName>
    </alternativeName>
    <alternativeName>
        <fullName evidence="13">Membrane protein YidC</fullName>
    </alternativeName>
</protein>
<evidence type="ECO:0000256" key="3">
    <source>
        <dbReference type="ARBA" id="ARBA00015325"/>
    </source>
</evidence>
<name>A0ABY5AHD4_9ACTO</name>
<evidence type="ECO:0000256" key="4">
    <source>
        <dbReference type="ARBA" id="ARBA00022448"/>
    </source>
</evidence>
<comment type="similarity">
    <text evidence="2">Belongs to the OXA1/ALB3/YidC family. Type 1 subfamily.</text>
</comment>
<keyword evidence="6 16" id="KW-0812">Transmembrane</keyword>
<comment type="function">
    <text evidence="11">Required for the insertion and/or proper folding and/or complex formation of integral membrane proteins into the membrane. Involved in integration of membrane proteins that insert both dependently and independently of the Sec translocase complex, as well as at least some lipoproteins. Aids folding of multispanning membrane proteins.</text>
</comment>
<comment type="subcellular location">
    <subcellularLocation>
        <location evidence="1">Cell membrane</location>
        <topology evidence="1">Multi-pass membrane protein</topology>
    </subcellularLocation>
    <subcellularLocation>
        <location evidence="16">Membrane</location>
        <topology evidence="16">Multi-pass membrane protein</topology>
    </subcellularLocation>
</comment>
<keyword evidence="8 18" id="KW-1133">Transmembrane helix</keyword>
<accession>A0ABY5AHD4</accession>
<comment type="subunit">
    <text evidence="12">Interacts with the Sec translocase complex via SecD. Specifically interacts with transmembrane segments of nascent integral membrane proteins during membrane integration.</text>
</comment>
<evidence type="ECO:0000259" key="19">
    <source>
        <dbReference type="Pfam" id="PF02096"/>
    </source>
</evidence>
<proteinExistence type="inferred from homology"/>
<feature type="compositionally biased region" description="Basic and acidic residues" evidence="17">
    <location>
        <begin position="343"/>
        <end position="364"/>
    </location>
</feature>
<dbReference type="NCBIfam" id="TIGR03592">
    <property type="entry name" value="yidC_oxa1_cterm"/>
    <property type="match status" value="1"/>
</dbReference>
<dbReference type="Pfam" id="PF02096">
    <property type="entry name" value="60KD_IMP"/>
    <property type="match status" value="1"/>
</dbReference>
<evidence type="ECO:0000256" key="2">
    <source>
        <dbReference type="ARBA" id="ARBA00010527"/>
    </source>
</evidence>
<dbReference type="InterPro" id="IPR047196">
    <property type="entry name" value="YidC_ALB_C"/>
</dbReference>
<organism evidence="20 21">
    <name type="scientific">Arcanobacterium pinnipediorum</name>
    <dbReference type="NCBI Taxonomy" id="1503041"/>
    <lineage>
        <taxon>Bacteria</taxon>
        <taxon>Bacillati</taxon>
        <taxon>Actinomycetota</taxon>
        <taxon>Actinomycetes</taxon>
        <taxon>Actinomycetales</taxon>
        <taxon>Actinomycetaceae</taxon>
        <taxon>Arcanobacterium</taxon>
    </lineage>
</organism>
<keyword evidence="4" id="KW-0813">Transport</keyword>
<evidence type="ECO:0000256" key="5">
    <source>
        <dbReference type="ARBA" id="ARBA00022475"/>
    </source>
</evidence>
<evidence type="ECO:0000256" key="1">
    <source>
        <dbReference type="ARBA" id="ARBA00004651"/>
    </source>
</evidence>
<feature type="transmembrane region" description="Helical" evidence="18">
    <location>
        <begin position="223"/>
        <end position="246"/>
    </location>
</feature>
<dbReference type="InterPro" id="IPR001708">
    <property type="entry name" value="YidC/ALB3/OXA1/COX18"/>
</dbReference>
<dbReference type="PANTHER" id="PTHR12428:SF65">
    <property type="entry name" value="CYTOCHROME C OXIDASE ASSEMBLY PROTEIN COX18, MITOCHONDRIAL"/>
    <property type="match status" value="1"/>
</dbReference>
<evidence type="ECO:0000313" key="21">
    <source>
        <dbReference type="Proteomes" id="UP001056109"/>
    </source>
</evidence>
<feature type="region of interest" description="Disordered" evidence="17">
    <location>
        <begin position="285"/>
        <end position="381"/>
    </location>
</feature>
<evidence type="ECO:0000256" key="7">
    <source>
        <dbReference type="ARBA" id="ARBA00022927"/>
    </source>
</evidence>
<evidence type="ECO:0000256" key="16">
    <source>
        <dbReference type="RuleBase" id="RU003945"/>
    </source>
</evidence>
<gene>
    <name evidence="20" type="primary">yidC</name>
    <name evidence="20" type="ORF">NG665_08625</name>
</gene>
<dbReference type="EMBL" id="CP099547">
    <property type="protein sequence ID" value="USR79416.1"/>
    <property type="molecule type" value="Genomic_DNA"/>
</dbReference>
<keyword evidence="7" id="KW-0653">Protein transport</keyword>
<feature type="domain" description="Membrane insertase YidC/Oxa/ALB C-terminal" evidence="19">
    <location>
        <begin position="36"/>
        <end position="259"/>
    </location>
</feature>
<evidence type="ECO:0000256" key="9">
    <source>
        <dbReference type="ARBA" id="ARBA00023136"/>
    </source>
</evidence>
<evidence type="ECO:0000256" key="6">
    <source>
        <dbReference type="ARBA" id="ARBA00022692"/>
    </source>
</evidence>
<evidence type="ECO:0000256" key="18">
    <source>
        <dbReference type="SAM" id="Phobius"/>
    </source>
</evidence>
<dbReference type="NCBIfam" id="NF002350">
    <property type="entry name" value="PRK01315.1"/>
    <property type="match status" value="1"/>
</dbReference>
<evidence type="ECO:0000256" key="8">
    <source>
        <dbReference type="ARBA" id="ARBA00022989"/>
    </source>
</evidence>
<feature type="transmembrane region" description="Helical" evidence="18">
    <location>
        <begin position="34"/>
        <end position="55"/>
    </location>
</feature>
<evidence type="ECO:0000256" key="13">
    <source>
        <dbReference type="ARBA" id="ARBA00031538"/>
    </source>
</evidence>
<dbReference type="PANTHER" id="PTHR12428">
    <property type="entry name" value="OXA1"/>
    <property type="match status" value="1"/>
</dbReference>
<evidence type="ECO:0000256" key="11">
    <source>
        <dbReference type="ARBA" id="ARBA00025034"/>
    </source>
</evidence>
<keyword evidence="5" id="KW-1003">Cell membrane</keyword>
<dbReference type="InterPro" id="IPR028055">
    <property type="entry name" value="YidC/Oxa/ALB_C"/>
</dbReference>
<keyword evidence="9 18" id="KW-0472">Membrane</keyword>
<feature type="compositionally biased region" description="Basic residues" evidence="17">
    <location>
        <begin position="365"/>
        <end position="381"/>
    </location>
</feature>
<keyword evidence="21" id="KW-1185">Reference proteome</keyword>
<evidence type="ECO:0000256" key="15">
    <source>
        <dbReference type="ARBA" id="ARBA00033342"/>
    </source>
</evidence>
<evidence type="ECO:0000256" key="17">
    <source>
        <dbReference type="SAM" id="MobiDB-lite"/>
    </source>
</evidence>
<dbReference type="Proteomes" id="UP001056109">
    <property type="component" value="Chromosome"/>
</dbReference>
<evidence type="ECO:0000256" key="14">
    <source>
        <dbReference type="ARBA" id="ARBA00033245"/>
    </source>
</evidence>
<feature type="transmembrane region" description="Helical" evidence="18">
    <location>
        <begin position="177"/>
        <end position="194"/>
    </location>
</feature>
<evidence type="ECO:0000256" key="10">
    <source>
        <dbReference type="ARBA" id="ARBA00023186"/>
    </source>
</evidence>
<keyword evidence="10" id="KW-0143">Chaperone</keyword>
<reference evidence="20" key="1">
    <citation type="submission" date="2022-06" db="EMBL/GenBank/DDBJ databases">
        <title>Complete Genome Sequence of Arcanobacterium pinnipediorum strain DSM 28752 isolated from a harbour seal.</title>
        <authorList>
            <person name="Borowiak M."/>
            <person name="Kreitlow A."/>
            <person name="Alssahen M."/>
            <person name="Malorny B."/>
            <person name="Laemmler C."/>
            <person name="Prenger-Berninghoff E."/>
            <person name="Siebert U."/>
            <person name="Ploetz M."/>
            <person name="Abdulmawjood A."/>
        </authorList>
    </citation>
    <scope>NUCLEOTIDE SEQUENCE</scope>
    <source>
        <strain evidence="20">DSM 28752</strain>
    </source>
</reference>